<protein>
    <submittedName>
        <fullName evidence="1">Uncharacterized protein</fullName>
    </submittedName>
</protein>
<evidence type="ECO:0000313" key="1">
    <source>
        <dbReference type="EMBL" id="DAF87442.1"/>
    </source>
</evidence>
<dbReference type="EMBL" id="BK015962">
    <property type="protein sequence ID" value="DAF87442.1"/>
    <property type="molecule type" value="Genomic_DNA"/>
</dbReference>
<organism evidence="1">
    <name type="scientific">Siphoviridae sp. ctnPP24</name>
    <dbReference type="NCBI Taxonomy" id="2825662"/>
    <lineage>
        <taxon>Viruses</taxon>
        <taxon>Duplodnaviria</taxon>
        <taxon>Heunggongvirae</taxon>
        <taxon>Uroviricota</taxon>
        <taxon>Caudoviricetes</taxon>
    </lineage>
</organism>
<accession>A0A8S5TZ33</accession>
<reference evidence="1" key="1">
    <citation type="journal article" date="2021" name="Proc. Natl. Acad. Sci. U.S.A.">
        <title>A Catalog of Tens of Thousands of Viruses from Human Metagenomes Reveals Hidden Associations with Chronic Diseases.</title>
        <authorList>
            <person name="Tisza M.J."/>
            <person name="Buck C.B."/>
        </authorList>
    </citation>
    <scope>NUCLEOTIDE SEQUENCE</scope>
    <source>
        <strain evidence="1">CtnPP24</strain>
    </source>
</reference>
<sequence length="67" mass="7151">MRSISTCPPNASWSVIAIPARPNSIALSISSFGLTVESISRKLAKNSACDYEYQIAALSLASPSFFI</sequence>
<proteinExistence type="predicted"/>
<name>A0A8S5TZ33_9CAUD</name>